<dbReference type="PANTHER" id="PTHR43884">
    <property type="entry name" value="ACYL-COA DEHYDROGENASE"/>
    <property type="match status" value="1"/>
</dbReference>
<name>A0A4U0FHD7_9BACL</name>
<evidence type="ECO:0000259" key="10">
    <source>
        <dbReference type="Pfam" id="PF02771"/>
    </source>
</evidence>
<proteinExistence type="inferred from homology"/>
<comment type="catalytic activity">
    <reaction evidence="6">
        <text>a 2,3-saturated acyl-CoA + A = a 2,3-dehydroacyl-CoA + AH2</text>
        <dbReference type="Rhea" id="RHEA:48608"/>
        <dbReference type="ChEBI" id="CHEBI:13193"/>
        <dbReference type="ChEBI" id="CHEBI:17499"/>
        <dbReference type="ChEBI" id="CHEBI:60015"/>
        <dbReference type="ChEBI" id="CHEBI:65111"/>
    </reaction>
</comment>
<evidence type="ECO:0000256" key="5">
    <source>
        <dbReference type="ARBA" id="ARBA00023002"/>
    </source>
</evidence>
<keyword evidence="3 7" id="KW-0285">Flavoprotein</keyword>
<evidence type="ECO:0000256" key="3">
    <source>
        <dbReference type="ARBA" id="ARBA00022630"/>
    </source>
</evidence>
<dbReference type="InterPro" id="IPR013786">
    <property type="entry name" value="AcylCoA_DH/ox_N"/>
</dbReference>
<comment type="caution">
    <text evidence="12">The sequence shown here is derived from an EMBL/GenBank/DDBJ whole genome shotgun (WGS) entry which is preliminary data.</text>
</comment>
<evidence type="ECO:0000259" key="8">
    <source>
        <dbReference type="Pfam" id="PF00441"/>
    </source>
</evidence>
<dbReference type="AlphaFoldDB" id="A0A4U0FHD7"/>
<evidence type="ECO:0000259" key="9">
    <source>
        <dbReference type="Pfam" id="PF02770"/>
    </source>
</evidence>
<evidence type="ECO:0000256" key="6">
    <source>
        <dbReference type="ARBA" id="ARBA00052546"/>
    </source>
</evidence>
<evidence type="ECO:0000256" key="7">
    <source>
        <dbReference type="RuleBase" id="RU362125"/>
    </source>
</evidence>
<dbReference type="SUPFAM" id="SSF47203">
    <property type="entry name" value="Acyl-CoA dehydrogenase C-terminal domain-like"/>
    <property type="match status" value="1"/>
</dbReference>
<dbReference type="RefSeq" id="WP_136777251.1">
    <property type="nucleotide sequence ID" value="NZ_SUPK01000003.1"/>
</dbReference>
<evidence type="ECO:0000256" key="4">
    <source>
        <dbReference type="ARBA" id="ARBA00022827"/>
    </source>
</evidence>
<dbReference type="InterPro" id="IPR036250">
    <property type="entry name" value="AcylCo_DH-like_C"/>
</dbReference>
<dbReference type="Gene3D" id="1.10.540.10">
    <property type="entry name" value="Acyl-CoA dehydrogenase/oxidase, N-terminal domain"/>
    <property type="match status" value="1"/>
</dbReference>
<dbReference type="PANTHER" id="PTHR43884:SF12">
    <property type="entry name" value="ISOVALERYL-COA DEHYDROGENASE, MITOCHONDRIAL-RELATED"/>
    <property type="match status" value="1"/>
</dbReference>
<dbReference type="Proteomes" id="UP000309673">
    <property type="component" value="Unassembled WGS sequence"/>
</dbReference>
<dbReference type="InterPro" id="IPR009075">
    <property type="entry name" value="AcylCo_DH/oxidase_C"/>
</dbReference>
<dbReference type="GO" id="GO:0003995">
    <property type="term" value="F:acyl-CoA dehydrogenase activity"/>
    <property type="evidence" value="ECO:0007669"/>
    <property type="project" value="InterPro"/>
</dbReference>
<dbReference type="Gene3D" id="2.40.110.10">
    <property type="entry name" value="Butyryl-CoA Dehydrogenase, subunit A, domain 2"/>
    <property type="match status" value="1"/>
</dbReference>
<dbReference type="GO" id="GO:0050660">
    <property type="term" value="F:flavin adenine dinucleotide binding"/>
    <property type="evidence" value="ECO:0007669"/>
    <property type="project" value="InterPro"/>
</dbReference>
<dbReference type="SUPFAM" id="SSF56645">
    <property type="entry name" value="Acyl-CoA dehydrogenase NM domain-like"/>
    <property type="match status" value="1"/>
</dbReference>
<dbReference type="InterPro" id="IPR046373">
    <property type="entry name" value="Acyl-CoA_Oxase/DH_mid-dom_sf"/>
</dbReference>
<dbReference type="Pfam" id="PF21263">
    <property type="entry name" value="Acyl-CoA-dh_C"/>
    <property type="match status" value="1"/>
</dbReference>
<sequence>MSKVLNEKVLGGSFIIEDLDYRKIVTPEDFTEEQRMFGDTAYDFVQGEIAPHDEEIEKLNYELTVQKLRKGGELGLLGADVPEAYGGLGLDKVSTTLISERMTKASAFALSAGAHIGIGTLPIVYFGTEEQKRKYLPSLATAEKIAAYCLTEPSSGSDAQGAKTTAKLTEDGKYYVLNGTKQFITNAGFADIFIVYAKVNGTDFSTFIVERTMPGVSIGPEEKKMGIKGSSTCPLILEDVHVPVENLLWEVGKGHLIAFNILNIGRFKLASGCLGSSKDAIEYSSKYANQRQQFGRKISSFPLIGKKLAEMNMRTFVLESVLYRTAGLFDEGLKEVDHGSDNVGYQSAKAIAEYQLECSINKVLGSETLDFVADEGVQIHGGYGFIQEYRIERIYRDSRINRIFEGTNEINRLLIPGALIKRAMKGELPLMQKAMALQSELMSLVPQLFEGTLEQEAHMLSMAKKIFLMVGAQAVQKYQMKLEQEQEVLSHLADIMIGVFAMESALLRTRKLIDKAGEEKARNAIDMTVVYIHEEFARIENWAKEVLAHMEEGDMLRTQLSVLKKLTRKTPVDTIGLKRDIAARVIEAEKYVV</sequence>
<dbReference type="Pfam" id="PF02770">
    <property type="entry name" value="Acyl-CoA_dh_M"/>
    <property type="match status" value="1"/>
</dbReference>
<dbReference type="Pfam" id="PF02771">
    <property type="entry name" value="Acyl-CoA_dh_N"/>
    <property type="match status" value="1"/>
</dbReference>
<dbReference type="FunFam" id="2.40.110.10:FF:000001">
    <property type="entry name" value="Acyl-CoA dehydrogenase, mitochondrial"/>
    <property type="match status" value="1"/>
</dbReference>
<evidence type="ECO:0000313" key="12">
    <source>
        <dbReference type="EMBL" id="TJY42832.1"/>
    </source>
</evidence>
<gene>
    <name evidence="12" type="ORF">E5161_08320</name>
</gene>
<feature type="domain" description="Acyl-CoA dehydrogenase/oxidase N-terminal" evidence="10">
    <location>
        <begin position="31"/>
        <end position="143"/>
    </location>
</feature>
<evidence type="ECO:0000313" key="13">
    <source>
        <dbReference type="Proteomes" id="UP000309673"/>
    </source>
</evidence>
<dbReference type="FunFam" id="1.20.140.10:FF:000019">
    <property type="entry name" value="Acyl-CoA dehydrogenase"/>
    <property type="match status" value="1"/>
</dbReference>
<dbReference type="PROSITE" id="PS00073">
    <property type="entry name" value="ACYL_COA_DH_2"/>
    <property type="match status" value="1"/>
</dbReference>
<evidence type="ECO:0000256" key="2">
    <source>
        <dbReference type="ARBA" id="ARBA00009347"/>
    </source>
</evidence>
<comment type="similarity">
    <text evidence="2 7">Belongs to the acyl-CoA dehydrogenase family.</text>
</comment>
<dbReference type="EMBL" id="SUPK01000003">
    <property type="protein sequence ID" value="TJY42832.1"/>
    <property type="molecule type" value="Genomic_DNA"/>
</dbReference>
<evidence type="ECO:0000256" key="1">
    <source>
        <dbReference type="ARBA" id="ARBA00001974"/>
    </source>
</evidence>
<feature type="domain" description="Acyl-CoA dehydrogenase-like C-terminal" evidence="11">
    <location>
        <begin position="463"/>
        <end position="565"/>
    </location>
</feature>
<evidence type="ECO:0000259" key="11">
    <source>
        <dbReference type="Pfam" id="PF21263"/>
    </source>
</evidence>
<dbReference type="InterPro" id="IPR006089">
    <property type="entry name" value="Acyl-CoA_DH_CS"/>
</dbReference>
<dbReference type="InterPro" id="IPR037069">
    <property type="entry name" value="AcylCoA_DH/ox_N_sf"/>
</dbReference>
<dbReference type="InterPro" id="IPR049426">
    <property type="entry name" value="Acyl-CoA-dh-like_C"/>
</dbReference>
<feature type="domain" description="Acyl-CoA dehydrogenase/oxidase C-terminal" evidence="8">
    <location>
        <begin position="252"/>
        <end position="415"/>
    </location>
</feature>
<feature type="domain" description="Acyl-CoA oxidase/dehydrogenase middle" evidence="9">
    <location>
        <begin position="147"/>
        <end position="240"/>
    </location>
</feature>
<reference evidence="12 13" key="1">
    <citation type="submission" date="2019-04" db="EMBL/GenBank/DDBJ databases">
        <title>Cohnella sp. nov., isolated from soil.</title>
        <authorList>
            <person name="Kim W."/>
        </authorList>
    </citation>
    <scope>NUCLEOTIDE SEQUENCE [LARGE SCALE GENOMIC DNA]</scope>
    <source>
        <strain evidence="12 13">CAU 1483</strain>
    </source>
</reference>
<dbReference type="Pfam" id="PF00441">
    <property type="entry name" value="Acyl-CoA_dh_1"/>
    <property type="match status" value="1"/>
</dbReference>
<keyword evidence="4 7" id="KW-0274">FAD</keyword>
<organism evidence="12 13">
    <name type="scientific">Cohnella pontilimi</name>
    <dbReference type="NCBI Taxonomy" id="2564100"/>
    <lineage>
        <taxon>Bacteria</taxon>
        <taxon>Bacillati</taxon>
        <taxon>Bacillota</taxon>
        <taxon>Bacilli</taxon>
        <taxon>Bacillales</taxon>
        <taxon>Paenibacillaceae</taxon>
        <taxon>Cohnella</taxon>
    </lineage>
</organism>
<dbReference type="FunFam" id="1.10.540.10:FF:000001">
    <property type="entry name" value="Very long-chain-specific acyl-CoA dehydrogenase, mitochondrial"/>
    <property type="match status" value="1"/>
</dbReference>
<protein>
    <submittedName>
        <fullName evidence="12">Acyl-CoA dehydrogenase</fullName>
    </submittedName>
</protein>
<comment type="cofactor">
    <cofactor evidence="1 7">
        <name>FAD</name>
        <dbReference type="ChEBI" id="CHEBI:57692"/>
    </cofactor>
</comment>
<keyword evidence="5 7" id="KW-0560">Oxidoreductase</keyword>
<accession>A0A4U0FHD7</accession>
<dbReference type="InterPro" id="IPR009100">
    <property type="entry name" value="AcylCoA_DH/oxidase_NM_dom_sf"/>
</dbReference>
<dbReference type="OrthoDB" id="9802447at2"/>
<keyword evidence="13" id="KW-1185">Reference proteome</keyword>
<dbReference type="PROSITE" id="PS00072">
    <property type="entry name" value="ACYL_COA_DH_1"/>
    <property type="match status" value="1"/>
</dbReference>
<dbReference type="InterPro" id="IPR006091">
    <property type="entry name" value="Acyl-CoA_Oxase/DH_mid-dom"/>
</dbReference>
<dbReference type="Gene3D" id="1.20.140.10">
    <property type="entry name" value="Butyryl-CoA Dehydrogenase, subunit A, domain 3"/>
    <property type="match status" value="2"/>
</dbReference>